<organism evidence="2 3">
    <name type="scientific">Silvibacterium bohemicum</name>
    <dbReference type="NCBI Taxonomy" id="1577686"/>
    <lineage>
        <taxon>Bacteria</taxon>
        <taxon>Pseudomonadati</taxon>
        <taxon>Acidobacteriota</taxon>
        <taxon>Terriglobia</taxon>
        <taxon>Terriglobales</taxon>
        <taxon>Acidobacteriaceae</taxon>
        <taxon>Silvibacterium</taxon>
    </lineage>
</organism>
<dbReference type="EC" id="2.2.1.2" evidence="2"/>
<dbReference type="PANTHER" id="PTHR10683">
    <property type="entry name" value="TRANSALDOLASE"/>
    <property type="match status" value="1"/>
</dbReference>
<sequence length="277" mass="30147">MIRFENLSVKLYCDGADLDNIQGLCCNPWIRGFTTNPTLMRKAGIVDYQAFAHRLLCLVHPRPVSFEVFADNPEEMEAQALAIAGWGSNVNVKIPVTNPAGKFMGPLIHRLSAAGVALNITAILTLGQVEEVVRALYPGTPAIVSVFAGRIADTGVDPVPIMKRAVTIVRHLPRVELLWASPREVLNIFQADEAGCDIITVPPDLLKKLDLIGKDLKEYSLETVAMFHRDASIAAYCIDTGESHIRPDVHPLMSAMPLQLSRPAGAKLPGRVGALKN</sequence>
<comment type="caution">
    <text evidence="2">The sequence shown here is derived from an EMBL/GenBank/DDBJ whole genome shotgun (WGS) entry which is preliminary data.</text>
</comment>
<dbReference type="OrthoDB" id="9807051at2"/>
<reference evidence="2 3" key="1">
    <citation type="submission" date="2020-08" db="EMBL/GenBank/DDBJ databases">
        <title>Genomic Encyclopedia of Type Strains, Phase IV (KMG-IV): sequencing the most valuable type-strain genomes for metagenomic binning, comparative biology and taxonomic classification.</title>
        <authorList>
            <person name="Goeker M."/>
        </authorList>
    </citation>
    <scope>NUCLEOTIDE SEQUENCE [LARGE SCALE GENOMIC DNA]</scope>
    <source>
        <strain evidence="2 3">DSM 103733</strain>
    </source>
</reference>
<dbReference type="EMBL" id="JACHEK010000005">
    <property type="protein sequence ID" value="MBB6144902.1"/>
    <property type="molecule type" value="Genomic_DNA"/>
</dbReference>
<dbReference type="GO" id="GO:0004801">
    <property type="term" value="F:transaldolase activity"/>
    <property type="evidence" value="ECO:0007669"/>
    <property type="project" value="UniProtKB-EC"/>
</dbReference>
<dbReference type="SUPFAM" id="SSF51569">
    <property type="entry name" value="Aldolase"/>
    <property type="match status" value="1"/>
</dbReference>
<evidence type="ECO:0000313" key="2">
    <source>
        <dbReference type="EMBL" id="MBB6144902.1"/>
    </source>
</evidence>
<dbReference type="InterPro" id="IPR013785">
    <property type="entry name" value="Aldolase_TIM"/>
</dbReference>
<dbReference type="Gene3D" id="3.20.20.70">
    <property type="entry name" value="Aldolase class I"/>
    <property type="match status" value="1"/>
</dbReference>
<evidence type="ECO:0000256" key="1">
    <source>
        <dbReference type="ARBA" id="ARBA00023270"/>
    </source>
</evidence>
<dbReference type="InterPro" id="IPR001585">
    <property type="entry name" value="TAL/FSA"/>
</dbReference>
<keyword evidence="1" id="KW-0704">Schiff base</keyword>
<keyword evidence="2" id="KW-0808">Transferase</keyword>
<dbReference type="RefSeq" id="WP_082125500.1">
    <property type="nucleotide sequence ID" value="NZ_JACHEK010000005.1"/>
</dbReference>
<protein>
    <submittedName>
        <fullName evidence="2">Transaldolase</fullName>
        <ecNumber evidence="2">2.2.1.2</ecNumber>
    </submittedName>
</protein>
<gene>
    <name evidence="2" type="ORF">HNQ77_002858</name>
</gene>
<dbReference type="InterPro" id="IPR011861">
    <property type="entry name" value="Transald_staph-type"/>
</dbReference>
<keyword evidence="3" id="KW-1185">Reference proteome</keyword>
<name>A0A841JU26_9BACT</name>
<dbReference type="Proteomes" id="UP000538666">
    <property type="component" value="Unassembled WGS sequence"/>
</dbReference>
<dbReference type="Pfam" id="PF00923">
    <property type="entry name" value="TAL_FSA"/>
    <property type="match status" value="1"/>
</dbReference>
<proteinExistence type="predicted"/>
<accession>A0A841JU26</accession>
<dbReference type="NCBIfam" id="TIGR02134">
    <property type="entry name" value="transald_staph"/>
    <property type="match status" value="1"/>
</dbReference>
<dbReference type="GO" id="GO:0005975">
    <property type="term" value="P:carbohydrate metabolic process"/>
    <property type="evidence" value="ECO:0007669"/>
    <property type="project" value="InterPro"/>
</dbReference>
<dbReference type="AlphaFoldDB" id="A0A841JU26"/>
<evidence type="ECO:0000313" key="3">
    <source>
        <dbReference type="Proteomes" id="UP000538666"/>
    </source>
</evidence>
<dbReference type="PANTHER" id="PTHR10683:SF40">
    <property type="entry name" value="FRUCTOSE-6-PHOSPHATE ALDOLASE 1-RELATED"/>
    <property type="match status" value="1"/>
</dbReference>